<feature type="domain" description="DUF2229" evidence="1">
    <location>
        <begin position="2"/>
        <end position="203"/>
    </location>
</feature>
<dbReference type="OrthoDB" id="9780120at2"/>
<dbReference type="Proteomes" id="UP000192790">
    <property type="component" value="Unassembled WGS sequence"/>
</dbReference>
<dbReference type="InterPro" id="IPR051805">
    <property type="entry name" value="Dehydratase_Activator_Redct"/>
</dbReference>
<proteinExistence type="predicted"/>
<protein>
    <submittedName>
        <fullName evidence="2">Predicted nucleotide-binding protein, sugar kinase/HSP70/actin superfamily</fullName>
    </submittedName>
</protein>
<dbReference type="Gene3D" id="3.40.50.11900">
    <property type="match status" value="1"/>
</dbReference>
<organism evidence="2 3">
    <name type="scientific">Papillibacter cinnamivorans DSM 12816</name>
    <dbReference type="NCBI Taxonomy" id="1122930"/>
    <lineage>
        <taxon>Bacteria</taxon>
        <taxon>Bacillati</taxon>
        <taxon>Bacillota</taxon>
        <taxon>Clostridia</taxon>
        <taxon>Eubacteriales</taxon>
        <taxon>Oscillospiraceae</taxon>
        <taxon>Papillibacter</taxon>
    </lineage>
</organism>
<dbReference type="InterPro" id="IPR018709">
    <property type="entry name" value="CoA_activase_DUF2229"/>
</dbReference>
<dbReference type="Pfam" id="PF09989">
    <property type="entry name" value="DUF2229"/>
    <property type="match status" value="1"/>
</dbReference>
<dbReference type="RefSeq" id="WP_084233204.1">
    <property type="nucleotide sequence ID" value="NZ_FWXW01000001.1"/>
</dbReference>
<reference evidence="2 3" key="1">
    <citation type="submission" date="2017-04" db="EMBL/GenBank/DDBJ databases">
        <authorList>
            <person name="Afonso C.L."/>
            <person name="Miller P.J."/>
            <person name="Scott M.A."/>
            <person name="Spackman E."/>
            <person name="Goraichik I."/>
            <person name="Dimitrov K.M."/>
            <person name="Suarez D.L."/>
            <person name="Swayne D.E."/>
        </authorList>
    </citation>
    <scope>NUCLEOTIDE SEQUENCE [LARGE SCALE GENOMIC DNA]</scope>
    <source>
        <strain evidence="2 3">DSM 12816</strain>
    </source>
</reference>
<keyword evidence="3" id="KW-1185">Reference proteome</keyword>
<accession>A0A1W1YNZ2</accession>
<dbReference type="EMBL" id="FWXW01000001">
    <property type="protein sequence ID" value="SMC37856.1"/>
    <property type="molecule type" value="Genomic_DNA"/>
</dbReference>
<dbReference type="PANTHER" id="PTHR32329">
    <property type="entry name" value="BIFUNCTIONAL PROTEIN [INCLUDES 2-HYDROXYACYL-COA DEHYDRATASE (N-TER) AND ITS ACTIVATOR DOMAIN (C_TERM)-RELATED"/>
    <property type="match status" value="1"/>
</dbReference>
<evidence type="ECO:0000259" key="1">
    <source>
        <dbReference type="Pfam" id="PF09989"/>
    </source>
</evidence>
<keyword evidence="2" id="KW-0808">Transferase</keyword>
<dbReference type="STRING" id="1122930.SAMN02745168_0572"/>
<dbReference type="AlphaFoldDB" id="A0A1W1YNZ2"/>
<evidence type="ECO:0000313" key="2">
    <source>
        <dbReference type="EMBL" id="SMC37856.1"/>
    </source>
</evidence>
<keyword evidence="2" id="KW-0418">Kinase</keyword>
<gene>
    <name evidence="2" type="ORF">SAMN02745168_0572</name>
</gene>
<dbReference type="PANTHER" id="PTHR32329:SF2">
    <property type="entry name" value="BIFUNCTIONAL PROTEIN [INCLUDES 2-HYDROXYACYL-COA DEHYDRATASE (N-TER) AND ITS ACTIVATOR DOMAIN (C_TERM)"/>
    <property type="match status" value="1"/>
</dbReference>
<evidence type="ECO:0000313" key="3">
    <source>
        <dbReference type="Proteomes" id="UP000192790"/>
    </source>
</evidence>
<name>A0A1W1YNZ2_9FIRM</name>
<sequence length="304" mass="34397">MTIGLPRALLYYRYQHLWNTFFTELGCRTITSPETSQEILSQGIARSGGECCLPEKLFLGHVHSLIGRCDFILVPRFKTAGKNTEFCVRFWGIPDIVRNSFPEAPLIGYSLQEQIRGNERQGFVRMGQFLGYSSAQSLRAYRMAAEEQRRQDELAVLRQQELFSTEGLKILIASQPYLIHDAYVGRPLVRMLREQGGTPVFADRCERSSCRAFAGSISSDLYWVLNQEVIGAIPLMKEKVDGALLITAFPCGTDSIVNELVLRRVRDLPITQIVLDEQQGEAGLRTRVECFMDILSERKRAHAG</sequence>
<dbReference type="GO" id="GO:0016301">
    <property type="term" value="F:kinase activity"/>
    <property type="evidence" value="ECO:0007669"/>
    <property type="project" value="UniProtKB-KW"/>
</dbReference>